<comment type="caution">
    <text evidence="9">The sequence shown here is derived from an EMBL/GenBank/DDBJ whole genome shotgun (WGS) entry which is preliminary data.</text>
</comment>
<evidence type="ECO:0000313" key="9">
    <source>
        <dbReference type="EMBL" id="MBD2757042.1"/>
    </source>
</evidence>
<feature type="active site" evidence="6">
    <location>
        <position position="143"/>
    </location>
</feature>
<dbReference type="Pfam" id="PF10502">
    <property type="entry name" value="Peptidase_S26"/>
    <property type="match status" value="2"/>
</dbReference>
<evidence type="ECO:0000256" key="3">
    <source>
        <dbReference type="ARBA" id="ARBA00013208"/>
    </source>
</evidence>
<feature type="domain" description="Peptidase S26" evidence="8">
    <location>
        <begin position="284"/>
        <end position="367"/>
    </location>
</feature>
<dbReference type="PRINTS" id="PR00727">
    <property type="entry name" value="LEADERPTASE"/>
</dbReference>
<dbReference type="InterPro" id="IPR019533">
    <property type="entry name" value="Peptidase_S26"/>
</dbReference>
<dbReference type="PANTHER" id="PTHR43390">
    <property type="entry name" value="SIGNAL PEPTIDASE I"/>
    <property type="match status" value="1"/>
</dbReference>
<dbReference type="InterPro" id="IPR000223">
    <property type="entry name" value="Pept_S26A_signal_pept_1"/>
</dbReference>
<keyword evidence="7" id="KW-0645">Protease</keyword>
<dbReference type="GO" id="GO:0004252">
    <property type="term" value="F:serine-type endopeptidase activity"/>
    <property type="evidence" value="ECO:0007669"/>
    <property type="project" value="InterPro"/>
</dbReference>
<dbReference type="PANTHER" id="PTHR43390:SF1">
    <property type="entry name" value="CHLOROPLAST PROCESSING PEPTIDASE"/>
    <property type="match status" value="1"/>
</dbReference>
<comment type="subcellular location">
    <subcellularLocation>
        <location evidence="7">Membrane</location>
        <topology evidence="7">Single-pass type II membrane protein</topology>
    </subcellularLocation>
</comment>
<dbReference type="AlphaFoldDB" id="A0A927GGJ0"/>
<comment type="catalytic activity">
    <reaction evidence="1 7">
        <text>Cleavage of hydrophobic, N-terminal signal or leader sequences from secreted and periplasmic proteins.</text>
        <dbReference type="EC" id="3.4.21.89"/>
    </reaction>
</comment>
<evidence type="ECO:0000256" key="1">
    <source>
        <dbReference type="ARBA" id="ARBA00000677"/>
    </source>
</evidence>
<dbReference type="PROSITE" id="PS00761">
    <property type="entry name" value="SPASE_I_3"/>
    <property type="match status" value="1"/>
</dbReference>
<dbReference type="Proteomes" id="UP000653797">
    <property type="component" value="Unassembled WGS sequence"/>
</dbReference>
<dbReference type="GO" id="GO:0016020">
    <property type="term" value="C:membrane"/>
    <property type="evidence" value="ECO:0007669"/>
    <property type="project" value="UniProtKB-SubCell"/>
</dbReference>
<keyword evidence="7" id="KW-0472">Membrane</keyword>
<dbReference type="GO" id="GO:0009003">
    <property type="term" value="F:signal peptidase activity"/>
    <property type="evidence" value="ECO:0007669"/>
    <property type="project" value="UniProtKB-EC"/>
</dbReference>
<evidence type="ECO:0000259" key="8">
    <source>
        <dbReference type="Pfam" id="PF10502"/>
    </source>
</evidence>
<feature type="active site" evidence="6">
    <location>
        <position position="51"/>
    </location>
</feature>
<proteinExistence type="inferred from homology"/>
<dbReference type="EMBL" id="JACXAA010000016">
    <property type="protein sequence ID" value="MBD2757042.1"/>
    <property type="molecule type" value="Genomic_DNA"/>
</dbReference>
<protein>
    <recommendedName>
        <fullName evidence="4 7">Signal peptidase I</fullName>
        <ecNumber evidence="3 7">3.4.21.89</ecNumber>
    </recommendedName>
</protein>
<feature type="transmembrane region" description="Helical" evidence="7">
    <location>
        <begin position="23"/>
        <end position="41"/>
    </location>
</feature>
<evidence type="ECO:0000256" key="2">
    <source>
        <dbReference type="ARBA" id="ARBA00009370"/>
    </source>
</evidence>
<name>A0A927GGJ0_9BACT</name>
<gene>
    <name evidence="9" type="primary">lepB</name>
    <name evidence="9" type="ORF">IC230_29450</name>
</gene>
<sequence length="390" mass="44764">MSEVKTRAEAKPAKAKKSAIREWFDSVLFAVVAATLIRWLFMEAFTIPTPSMENSLMVGDFLFVSKLHYGTRTPRTPLQVPLTHQKIWGTDIPSYSTAIQLPSYRLPGFTHVKNGDVVVFNVPPRYLNDNIDYPVDLKTNYIKRCIGIPGDILEVRQREVIVNGKPFSKPPRAEQKYFIKTAEVLDANFFRKYDIVNDYRDPSQSTENWKPLEQYNDSTKASAMVGYMVNTTEDVIAKFKTFDWVKEVEPMAEKPGEVDPRVYGAPTFKWNHDNFGPITVPKKGATIQLNEQTIALYGQVIQLYEGNEKVEVSPTAVKIGGQPVTSYTFKQDYYFMMGDNRDNSLDSRFWGFVPEDHIVGKAVFVWMSLDPNPANIWNKIRWNRLFRTID</sequence>
<evidence type="ECO:0000256" key="7">
    <source>
        <dbReference type="RuleBase" id="RU362042"/>
    </source>
</evidence>
<keyword evidence="10" id="KW-1185">Reference proteome</keyword>
<comment type="similarity">
    <text evidence="2 7">Belongs to the peptidase S26 family.</text>
</comment>
<keyword evidence="5 7" id="KW-0378">Hydrolase</keyword>
<dbReference type="InterPro" id="IPR036286">
    <property type="entry name" value="LexA/Signal_pep-like_sf"/>
</dbReference>
<dbReference type="NCBIfam" id="TIGR02227">
    <property type="entry name" value="sigpep_I_bact"/>
    <property type="match status" value="2"/>
</dbReference>
<organism evidence="9 10">
    <name type="scientific">Spirosoma validum</name>
    <dbReference type="NCBI Taxonomy" id="2771355"/>
    <lineage>
        <taxon>Bacteria</taxon>
        <taxon>Pseudomonadati</taxon>
        <taxon>Bacteroidota</taxon>
        <taxon>Cytophagia</taxon>
        <taxon>Cytophagales</taxon>
        <taxon>Cytophagaceae</taxon>
        <taxon>Spirosoma</taxon>
    </lineage>
</organism>
<feature type="domain" description="Peptidase S26" evidence="8">
    <location>
        <begin position="20"/>
        <end position="179"/>
    </location>
</feature>
<dbReference type="Gene3D" id="2.10.109.10">
    <property type="entry name" value="Umud Fragment, subunit A"/>
    <property type="match status" value="2"/>
</dbReference>
<dbReference type="InterPro" id="IPR019758">
    <property type="entry name" value="Pept_S26A_signal_pept_1_CS"/>
</dbReference>
<dbReference type="CDD" id="cd06530">
    <property type="entry name" value="S26_SPase_I"/>
    <property type="match status" value="2"/>
</dbReference>
<dbReference type="GO" id="GO:0006465">
    <property type="term" value="P:signal peptide processing"/>
    <property type="evidence" value="ECO:0007669"/>
    <property type="project" value="InterPro"/>
</dbReference>
<keyword evidence="7" id="KW-0812">Transmembrane</keyword>
<evidence type="ECO:0000256" key="4">
    <source>
        <dbReference type="ARBA" id="ARBA00019232"/>
    </source>
</evidence>
<evidence type="ECO:0000256" key="5">
    <source>
        <dbReference type="ARBA" id="ARBA00022801"/>
    </source>
</evidence>
<accession>A0A927GGJ0</accession>
<evidence type="ECO:0000313" key="10">
    <source>
        <dbReference type="Proteomes" id="UP000653797"/>
    </source>
</evidence>
<dbReference type="RefSeq" id="WP_191042665.1">
    <property type="nucleotide sequence ID" value="NZ_JACXAA010000016.1"/>
</dbReference>
<keyword evidence="7" id="KW-1133">Transmembrane helix</keyword>
<dbReference type="SUPFAM" id="SSF51306">
    <property type="entry name" value="LexA/Signal peptidase"/>
    <property type="match status" value="1"/>
</dbReference>
<evidence type="ECO:0000256" key="6">
    <source>
        <dbReference type="PIRSR" id="PIRSR600223-1"/>
    </source>
</evidence>
<dbReference type="EC" id="3.4.21.89" evidence="3 7"/>
<reference evidence="9" key="1">
    <citation type="submission" date="2020-09" db="EMBL/GenBank/DDBJ databases">
        <authorList>
            <person name="Kim M.K."/>
        </authorList>
    </citation>
    <scope>NUCLEOTIDE SEQUENCE</scope>
    <source>
        <strain evidence="9">BT704</strain>
    </source>
</reference>